<feature type="transmembrane region" description="Helical" evidence="1">
    <location>
        <begin position="86"/>
        <end position="105"/>
    </location>
</feature>
<evidence type="ECO:0000256" key="1">
    <source>
        <dbReference type="SAM" id="Phobius"/>
    </source>
</evidence>
<organism evidence="2">
    <name type="scientific">Streptomyces sp. R33</name>
    <dbReference type="NCBI Taxonomy" id="3238629"/>
    <lineage>
        <taxon>Bacteria</taxon>
        <taxon>Bacillati</taxon>
        <taxon>Actinomycetota</taxon>
        <taxon>Actinomycetes</taxon>
        <taxon>Kitasatosporales</taxon>
        <taxon>Streptomycetaceae</taxon>
        <taxon>Streptomyces</taxon>
    </lineage>
</organism>
<sequence>MTAEAYETTFRERAERKRTVGVFLFIAAGGIWLWLAYQLFAPFSLGSSSGRTCASRVFYDEGDSGKRGYADAEGDRCAAARDSADLLGMLVVSLPLAAVGLFQYTSGTVSLAMRRHTEELAVLRALPKR</sequence>
<protein>
    <submittedName>
        <fullName evidence="2">Uncharacterized protein</fullName>
    </submittedName>
</protein>
<dbReference type="AlphaFoldDB" id="A0AB39Y8E2"/>
<accession>A0AB39Y8E2</accession>
<name>A0AB39Y8E2_9ACTN</name>
<keyword evidence="1" id="KW-0812">Transmembrane</keyword>
<evidence type="ECO:0000313" key="2">
    <source>
        <dbReference type="EMBL" id="XDV64702.1"/>
    </source>
</evidence>
<feature type="transmembrane region" description="Helical" evidence="1">
    <location>
        <begin position="20"/>
        <end position="40"/>
    </location>
</feature>
<dbReference type="EMBL" id="CP165727">
    <property type="protein sequence ID" value="XDV64702.1"/>
    <property type="molecule type" value="Genomic_DNA"/>
</dbReference>
<reference evidence="2" key="1">
    <citation type="submission" date="2024-08" db="EMBL/GenBank/DDBJ databases">
        <authorList>
            <person name="Yu S.T."/>
        </authorList>
    </citation>
    <scope>NUCLEOTIDE SEQUENCE</scope>
    <source>
        <strain evidence="2">R33</strain>
    </source>
</reference>
<keyword evidence="1" id="KW-1133">Transmembrane helix</keyword>
<keyword evidence="1" id="KW-0472">Membrane</keyword>
<dbReference type="RefSeq" id="WP_133897229.1">
    <property type="nucleotide sequence ID" value="NZ_CP165727.1"/>
</dbReference>
<proteinExistence type="predicted"/>
<gene>
    <name evidence="2" type="ORF">AB5J51_18030</name>
</gene>